<accession>A0AAD8A726</accession>
<dbReference type="EMBL" id="JASPKZ010003432">
    <property type="protein sequence ID" value="KAJ9593523.1"/>
    <property type="molecule type" value="Genomic_DNA"/>
</dbReference>
<name>A0AAD8A726_DIPPU</name>
<sequence>MIFKNESKMPSNSRNTFYFNIRPVTIIFKILGAFPLKNTFKKHGDDLMYKRLSIDTFWGIFLNIMCIIIQTKYTSMPWLLVLVPYFYLRGIATSLLSFWNDKYLINIINRIEFFDKSYKDLTGKFPSRNFTSRGRTWLILTITIFTATAIGVLRILCLDPRRSLLRISGESIVALLPWYQYHSYIILCVLLCVNISSRFLDIKSYLPILIHDSLSSSKQPWSLSLNILRDEEEHCLEKIRILHAYLSLTVDEVNKCYSSRCTLFLITFFAEISLNFIQYIYHYGMVNKIVLAIFAIQISCLYIVGSVAEDLSNSVST</sequence>
<keyword evidence="6" id="KW-0807">Transducer</keyword>
<feature type="transmembrane region" description="Helical" evidence="6">
    <location>
        <begin position="52"/>
        <end position="70"/>
    </location>
</feature>
<gene>
    <name evidence="7" type="ORF">L9F63_014916</name>
</gene>
<feature type="transmembrane region" description="Helical" evidence="6">
    <location>
        <begin position="76"/>
        <end position="99"/>
    </location>
</feature>
<keyword evidence="2 6" id="KW-1003">Cell membrane</keyword>
<evidence type="ECO:0000313" key="8">
    <source>
        <dbReference type="Proteomes" id="UP001233999"/>
    </source>
</evidence>
<dbReference type="Proteomes" id="UP001233999">
    <property type="component" value="Unassembled WGS sequence"/>
</dbReference>
<comment type="subcellular location">
    <subcellularLocation>
        <location evidence="1 6">Cell membrane</location>
        <topology evidence="1 6">Multi-pass membrane protein</topology>
    </subcellularLocation>
</comment>
<keyword evidence="4 6" id="KW-1133">Transmembrane helix</keyword>
<feature type="transmembrane region" description="Helical" evidence="6">
    <location>
        <begin position="181"/>
        <end position="200"/>
    </location>
</feature>
<protein>
    <recommendedName>
        <fullName evidence="6">Gustatory receptor</fullName>
    </recommendedName>
</protein>
<comment type="caution">
    <text evidence="6">Lacks conserved residue(s) required for the propagation of feature annotation.</text>
</comment>
<keyword evidence="8" id="KW-1185">Reference proteome</keyword>
<feature type="transmembrane region" description="Helical" evidence="6">
    <location>
        <begin position="263"/>
        <end position="283"/>
    </location>
</feature>
<dbReference type="Pfam" id="PF08395">
    <property type="entry name" value="7tm_7"/>
    <property type="match status" value="1"/>
</dbReference>
<reference evidence="7" key="1">
    <citation type="journal article" date="2023" name="IScience">
        <title>Live-bearing cockroach genome reveals convergent evolutionary mechanisms linked to viviparity in insects and beyond.</title>
        <authorList>
            <person name="Fouks B."/>
            <person name="Harrison M.C."/>
            <person name="Mikhailova A.A."/>
            <person name="Marchal E."/>
            <person name="English S."/>
            <person name="Carruthers M."/>
            <person name="Jennings E.C."/>
            <person name="Chiamaka E.L."/>
            <person name="Frigard R.A."/>
            <person name="Pippel M."/>
            <person name="Attardo G.M."/>
            <person name="Benoit J.B."/>
            <person name="Bornberg-Bauer E."/>
            <person name="Tobe S.S."/>
        </authorList>
    </citation>
    <scope>NUCLEOTIDE SEQUENCE</scope>
    <source>
        <strain evidence="7">Stay&amp;Tobe</strain>
    </source>
</reference>
<comment type="function">
    <text evidence="6">Gustatory receptor which mediates acceptance or avoidance behavior, depending on its substrates.</text>
</comment>
<evidence type="ECO:0000256" key="2">
    <source>
        <dbReference type="ARBA" id="ARBA00022475"/>
    </source>
</evidence>
<reference evidence="7" key="2">
    <citation type="submission" date="2023-05" db="EMBL/GenBank/DDBJ databases">
        <authorList>
            <person name="Fouks B."/>
        </authorList>
    </citation>
    <scope>NUCLEOTIDE SEQUENCE</scope>
    <source>
        <strain evidence="7">Stay&amp;Tobe</strain>
        <tissue evidence="7">Testes</tissue>
    </source>
</reference>
<evidence type="ECO:0000256" key="3">
    <source>
        <dbReference type="ARBA" id="ARBA00022692"/>
    </source>
</evidence>
<dbReference type="InterPro" id="IPR013604">
    <property type="entry name" value="7TM_chemorcpt"/>
</dbReference>
<dbReference type="GO" id="GO:0050909">
    <property type="term" value="P:sensory perception of taste"/>
    <property type="evidence" value="ECO:0007669"/>
    <property type="project" value="InterPro"/>
</dbReference>
<dbReference type="AlphaFoldDB" id="A0AAD8A726"/>
<proteinExistence type="inferred from homology"/>
<feature type="transmembrane region" description="Helical" evidence="6">
    <location>
        <begin position="289"/>
        <end position="308"/>
    </location>
</feature>
<evidence type="ECO:0000256" key="5">
    <source>
        <dbReference type="ARBA" id="ARBA00023136"/>
    </source>
</evidence>
<comment type="similarity">
    <text evidence="6">Belongs to the insect chemoreceptor superfamily. Gustatory receptor (GR) family.</text>
</comment>
<keyword evidence="6" id="KW-0675">Receptor</keyword>
<organism evidence="7 8">
    <name type="scientific">Diploptera punctata</name>
    <name type="common">Pacific beetle cockroach</name>
    <dbReference type="NCBI Taxonomy" id="6984"/>
    <lineage>
        <taxon>Eukaryota</taxon>
        <taxon>Metazoa</taxon>
        <taxon>Ecdysozoa</taxon>
        <taxon>Arthropoda</taxon>
        <taxon>Hexapoda</taxon>
        <taxon>Insecta</taxon>
        <taxon>Pterygota</taxon>
        <taxon>Neoptera</taxon>
        <taxon>Polyneoptera</taxon>
        <taxon>Dictyoptera</taxon>
        <taxon>Blattodea</taxon>
        <taxon>Blaberoidea</taxon>
        <taxon>Blaberidae</taxon>
        <taxon>Diplopterinae</taxon>
        <taxon>Diploptera</taxon>
    </lineage>
</organism>
<evidence type="ECO:0000256" key="4">
    <source>
        <dbReference type="ARBA" id="ARBA00022989"/>
    </source>
</evidence>
<comment type="caution">
    <text evidence="7">The sequence shown here is derived from an EMBL/GenBank/DDBJ whole genome shotgun (WGS) entry which is preliminary data.</text>
</comment>
<evidence type="ECO:0000256" key="1">
    <source>
        <dbReference type="ARBA" id="ARBA00004651"/>
    </source>
</evidence>
<feature type="transmembrane region" description="Helical" evidence="6">
    <location>
        <begin position="137"/>
        <end position="156"/>
    </location>
</feature>
<keyword evidence="5 6" id="KW-0472">Membrane</keyword>
<feature type="non-terminal residue" evidence="7">
    <location>
        <position position="317"/>
    </location>
</feature>
<dbReference type="GO" id="GO:0005886">
    <property type="term" value="C:plasma membrane"/>
    <property type="evidence" value="ECO:0007669"/>
    <property type="project" value="UniProtKB-SubCell"/>
</dbReference>
<evidence type="ECO:0000256" key="6">
    <source>
        <dbReference type="RuleBase" id="RU363108"/>
    </source>
</evidence>
<dbReference type="GO" id="GO:0007165">
    <property type="term" value="P:signal transduction"/>
    <property type="evidence" value="ECO:0007669"/>
    <property type="project" value="UniProtKB-KW"/>
</dbReference>
<keyword evidence="3 6" id="KW-0812">Transmembrane</keyword>
<evidence type="ECO:0000313" key="7">
    <source>
        <dbReference type="EMBL" id="KAJ9593523.1"/>
    </source>
</evidence>